<evidence type="ECO:0000313" key="3">
    <source>
        <dbReference type="Proteomes" id="UP001324380"/>
    </source>
</evidence>
<protein>
    <submittedName>
        <fullName evidence="2">Uncharacterized protein</fullName>
    </submittedName>
</protein>
<dbReference type="RefSeq" id="WP_321562765.1">
    <property type="nucleotide sequence ID" value="NZ_CP139558.1"/>
</dbReference>
<keyword evidence="1" id="KW-0812">Transmembrane</keyword>
<dbReference type="EMBL" id="CP139558">
    <property type="protein sequence ID" value="WPU93631.1"/>
    <property type="molecule type" value="Genomic_DNA"/>
</dbReference>
<name>A0ABZ0TLE9_9SPHI</name>
<sequence length="119" mass="13512">MNTLKTTVPVNWTVKQETSHETFNVIKKFNEFADTQKPMHALWWFVNLMVHGTLVLAVPAVLIYYYNAPVIVLAVTTTCFFTTFVANMCGSGIRTTLATFFLSLLIHIAMILIVVFCYN</sequence>
<reference evidence="2 3" key="1">
    <citation type="submission" date="2023-11" db="EMBL/GenBank/DDBJ databases">
        <title>Analysis of the Genomes of Mucilaginibacter gossypii cycad 4 and M. sabulilitoris SNA2: microbes with the potential for plant growth promotion.</title>
        <authorList>
            <person name="Hirsch A.M."/>
            <person name="Humm E."/>
            <person name="Rubbi M."/>
            <person name="Del Vecchio G."/>
            <person name="Ha S.M."/>
            <person name="Pellegrini M."/>
            <person name="Gunsalus R.P."/>
        </authorList>
    </citation>
    <scope>NUCLEOTIDE SEQUENCE [LARGE SCALE GENOMIC DNA]</scope>
    <source>
        <strain evidence="2 3">SNA2</strain>
    </source>
</reference>
<proteinExistence type="predicted"/>
<dbReference type="Proteomes" id="UP001324380">
    <property type="component" value="Chromosome"/>
</dbReference>
<feature type="transmembrane region" description="Helical" evidence="1">
    <location>
        <begin position="97"/>
        <end position="116"/>
    </location>
</feature>
<organism evidence="2 3">
    <name type="scientific">Mucilaginibacter sabulilitoris</name>
    <dbReference type="NCBI Taxonomy" id="1173583"/>
    <lineage>
        <taxon>Bacteria</taxon>
        <taxon>Pseudomonadati</taxon>
        <taxon>Bacteroidota</taxon>
        <taxon>Sphingobacteriia</taxon>
        <taxon>Sphingobacteriales</taxon>
        <taxon>Sphingobacteriaceae</taxon>
        <taxon>Mucilaginibacter</taxon>
    </lineage>
</organism>
<keyword evidence="3" id="KW-1185">Reference proteome</keyword>
<feature type="transmembrane region" description="Helical" evidence="1">
    <location>
        <begin position="42"/>
        <end position="65"/>
    </location>
</feature>
<keyword evidence="1" id="KW-0472">Membrane</keyword>
<gene>
    <name evidence="2" type="ORF">SNE25_30395</name>
</gene>
<evidence type="ECO:0000313" key="2">
    <source>
        <dbReference type="EMBL" id="WPU93631.1"/>
    </source>
</evidence>
<feature type="transmembrane region" description="Helical" evidence="1">
    <location>
        <begin position="71"/>
        <end position="90"/>
    </location>
</feature>
<accession>A0ABZ0TLE9</accession>
<evidence type="ECO:0000256" key="1">
    <source>
        <dbReference type="SAM" id="Phobius"/>
    </source>
</evidence>
<keyword evidence="1" id="KW-1133">Transmembrane helix</keyword>